<feature type="chain" id="PRO_5013987697" description="Hydrophobin" evidence="2">
    <location>
        <begin position="19"/>
        <end position="109"/>
    </location>
</feature>
<organism evidence="3 4">
    <name type="scientific">Byssochlamys spectabilis (strain No. 5 / NBRC 109023)</name>
    <name type="common">Paecilomyces variotii</name>
    <dbReference type="NCBI Taxonomy" id="1356009"/>
    <lineage>
        <taxon>Eukaryota</taxon>
        <taxon>Fungi</taxon>
        <taxon>Dikarya</taxon>
        <taxon>Ascomycota</taxon>
        <taxon>Pezizomycotina</taxon>
        <taxon>Eurotiomycetes</taxon>
        <taxon>Eurotiomycetidae</taxon>
        <taxon>Eurotiales</taxon>
        <taxon>Thermoascaceae</taxon>
        <taxon>Paecilomyces</taxon>
    </lineage>
</organism>
<evidence type="ECO:0000256" key="2">
    <source>
        <dbReference type="RuleBase" id="RU365009"/>
    </source>
</evidence>
<dbReference type="HOGENOM" id="CLU_105134_2_0_1"/>
<evidence type="ECO:0000313" key="4">
    <source>
        <dbReference type="Proteomes" id="UP000018001"/>
    </source>
</evidence>
<dbReference type="CDD" id="cd23507">
    <property type="entry name" value="hydrophobin_I"/>
    <property type="match status" value="1"/>
</dbReference>
<dbReference type="InterPro" id="IPR001338">
    <property type="entry name" value="Class_I_Hydrophobin"/>
</dbReference>
<keyword evidence="2" id="KW-0732">Signal</keyword>
<name>V5FQ90_BYSSN</name>
<dbReference type="InParanoid" id="V5FQ90"/>
<dbReference type="Pfam" id="PF01185">
    <property type="entry name" value="Hydrophobin"/>
    <property type="match status" value="1"/>
</dbReference>
<gene>
    <name evidence="3" type="ORF">PVAR5_2774</name>
</gene>
<protein>
    <recommendedName>
        <fullName evidence="2">Hydrophobin</fullName>
    </recommendedName>
</protein>
<sequence>MHTTFFLALSALLPLSLATASPQTDVVIKCASGDALCCQTIGTVSDPTIVKTLNREGVPLKQATGLVGFDCSPLNIMSQCTDHRLCCDGIADNDNIHVNCGLVDTATII</sequence>
<dbReference type="GO" id="GO:0009277">
    <property type="term" value="C:fungal-type cell wall"/>
    <property type="evidence" value="ECO:0007669"/>
    <property type="project" value="InterPro"/>
</dbReference>
<comment type="caution">
    <text evidence="3">The sequence shown here is derived from an EMBL/GenBank/DDBJ whole genome shotgun (WGS) entry which is preliminary data.</text>
</comment>
<comment type="subcellular location">
    <subcellularLocation>
        <location evidence="2">Secreted</location>
        <location evidence="2">Cell wall</location>
    </subcellularLocation>
</comment>
<dbReference type="SMART" id="SM00075">
    <property type="entry name" value="HYDRO"/>
    <property type="match status" value="1"/>
</dbReference>
<evidence type="ECO:0000313" key="3">
    <source>
        <dbReference type="EMBL" id="GAD94153.1"/>
    </source>
</evidence>
<proteinExistence type="inferred from homology"/>
<evidence type="ECO:0000256" key="1">
    <source>
        <dbReference type="ARBA" id="ARBA00023157"/>
    </source>
</evidence>
<keyword evidence="4" id="KW-1185">Reference proteome</keyword>
<dbReference type="Proteomes" id="UP000018001">
    <property type="component" value="Unassembled WGS sequence"/>
</dbReference>
<dbReference type="OrthoDB" id="4213998at2759"/>
<accession>V5FQ90</accession>
<dbReference type="EMBL" id="BAUL01000080">
    <property type="protein sequence ID" value="GAD94153.1"/>
    <property type="molecule type" value="Genomic_DNA"/>
</dbReference>
<dbReference type="GO" id="GO:0005199">
    <property type="term" value="F:structural constituent of cell wall"/>
    <property type="evidence" value="ECO:0007669"/>
    <property type="project" value="InterPro"/>
</dbReference>
<keyword evidence="2" id="KW-0134">Cell wall</keyword>
<dbReference type="AlphaFoldDB" id="V5FQ90"/>
<keyword evidence="1 2" id="KW-1015">Disulfide bond</keyword>
<reference evidence="4" key="1">
    <citation type="journal article" date="2014" name="Genome Announc.">
        <title>Draft genome sequence of the formaldehyde-resistant fungus Byssochlamys spectabilis No. 5 (anamorph Paecilomyces variotii No. 5) (NBRC109023).</title>
        <authorList>
            <person name="Oka T."/>
            <person name="Ekino K."/>
            <person name="Fukuda K."/>
            <person name="Nomura Y."/>
        </authorList>
    </citation>
    <scope>NUCLEOTIDE SEQUENCE [LARGE SCALE GENOMIC DNA]</scope>
    <source>
        <strain evidence="4">No. 5 / NBRC 109023</strain>
    </source>
</reference>
<comment type="similarity">
    <text evidence="2">Belongs to the fungal hydrophobin family.</text>
</comment>
<feature type="signal peptide" evidence="2">
    <location>
        <begin position="1"/>
        <end position="18"/>
    </location>
</feature>
<keyword evidence="2" id="KW-0964">Secreted</keyword>